<dbReference type="AlphaFoldDB" id="A0A443RYE8"/>
<reference evidence="4 5" key="1">
    <citation type="journal article" date="2018" name="Gigascience">
        <title>Genomes of trombidid mites reveal novel predicted allergens and laterally-transferred genes associated with secondary metabolism.</title>
        <authorList>
            <person name="Dong X."/>
            <person name="Chaisiri K."/>
            <person name="Xia D."/>
            <person name="Armstrong S.D."/>
            <person name="Fang Y."/>
            <person name="Donnelly M.J."/>
            <person name="Kadowaki T."/>
            <person name="McGarry J.W."/>
            <person name="Darby A.C."/>
            <person name="Makepeace B.L."/>
        </authorList>
    </citation>
    <scope>NUCLEOTIDE SEQUENCE [LARGE SCALE GENOMIC DNA]</scope>
    <source>
        <strain evidence="4">UoL-UT</strain>
    </source>
</reference>
<feature type="non-terminal residue" evidence="4">
    <location>
        <position position="72"/>
    </location>
</feature>
<dbReference type="EMBL" id="NCKV01020262">
    <property type="protein sequence ID" value="RWS20079.1"/>
    <property type="molecule type" value="Genomic_DNA"/>
</dbReference>
<dbReference type="Proteomes" id="UP000288716">
    <property type="component" value="Unassembled WGS sequence"/>
</dbReference>
<accession>A0A443RYE8</accession>
<evidence type="ECO:0000256" key="2">
    <source>
        <dbReference type="ARBA" id="ARBA00022900"/>
    </source>
</evidence>
<dbReference type="GO" id="GO:0004867">
    <property type="term" value="F:serine-type endopeptidase inhibitor activity"/>
    <property type="evidence" value="ECO:0007669"/>
    <property type="project" value="UniProtKB-KW"/>
</dbReference>
<keyword evidence="2" id="KW-0722">Serine protease inhibitor</keyword>
<dbReference type="OrthoDB" id="6416968at2759"/>
<dbReference type="SUPFAM" id="SSF56574">
    <property type="entry name" value="Serpins"/>
    <property type="match status" value="1"/>
</dbReference>
<proteinExistence type="predicted"/>
<keyword evidence="5" id="KW-1185">Reference proteome</keyword>
<organism evidence="4 5">
    <name type="scientific">Leptotrombidium deliense</name>
    <dbReference type="NCBI Taxonomy" id="299467"/>
    <lineage>
        <taxon>Eukaryota</taxon>
        <taxon>Metazoa</taxon>
        <taxon>Ecdysozoa</taxon>
        <taxon>Arthropoda</taxon>
        <taxon>Chelicerata</taxon>
        <taxon>Arachnida</taxon>
        <taxon>Acari</taxon>
        <taxon>Acariformes</taxon>
        <taxon>Trombidiformes</taxon>
        <taxon>Prostigmata</taxon>
        <taxon>Anystina</taxon>
        <taxon>Parasitengona</taxon>
        <taxon>Trombiculoidea</taxon>
        <taxon>Trombiculidae</taxon>
        <taxon>Leptotrombidium</taxon>
    </lineage>
</organism>
<evidence type="ECO:0000256" key="1">
    <source>
        <dbReference type="ARBA" id="ARBA00022690"/>
    </source>
</evidence>
<evidence type="ECO:0000313" key="4">
    <source>
        <dbReference type="EMBL" id="RWS20079.1"/>
    </source>
</evidence>
<dbReference type="InterPro" id="IPR042178">
    <property type="entry name" value="Serpin_sf_1"/>
</dbReference>
<keyword evidence="1" id="KW-0646">Protease inhibitor</keyword>
<protein>
    <recommendedName>
        <fullName evidence="3">Serpin domain-containing protein</fullName>
    </recommendedName>
</protein>
<dbReference type="Pfam" id="PF00079">
    <property type="entry name" value="Serpin"/>
    <property type="match status" value="1"/>
</dbReference>
<gene>
    <name evidence="4" type="ORF">B4U80_14328</name>
</gene>
<dbReference type="VEuPathDB" id="VectorBase:LDEU011961"/>
<comment type="caution">
    <text evidence="4">The sequence shown here is derived from an EMBL/GenBank/DDBJ whole genome shotgun (WGS) entry which is preliminary data.</text>
</comment>
<dbReference type="InterPro" id="IPR023796">
    <property type="entry name" value="Serpin_dom"/>
</dbReference>
<evidence type="ECO:0000313" key="5">
    <source>
        <dbReference type="Proteomes" id="UP000288716"/>
    </source>
</evidence>
<dbReference type="InterPro" id="IPR036186">
    <property type="entry name" value="Serpin_sf"/>
</dbReference>
<evidence type="ECO:0000259" key="3">
    <source>
        <dbReference type="Pfam" id="PF00079"/>
    </source>
</evidence>
<feature type="domain" description="Serpin" evidence="3">
    <location>
        <begin position="1"/>
        <end position="70"/>
    </location>
</feature>
<name>A0A443RYE8_9ACAR</name>
<dbReference type="Gene3D" id="3.30.497.10">
    <property type="entry name" value="Antithrombin, subunit I, domain 2"/>
    <property type="match status" value="1"/>
</dbReference>
<sequence>MTLVGAKNKTEGEMFQGLRYSPGFSNTDEVHSYFKSLLNECDKSDSCTLNVANRVLIHKSAKFRVNPTYAKQ</sequence>